<name>A0A512SWL5_9MICO</name>
<dbReference type="Proteomes" id="UP000321793">
    <property type="component" value="Unassembled WGS sequence"/>
</dbReference>
<feature type="transmembrane region" description="Helical" evidence="1">
    <location>
        <begin position="161"/>
        <end position="181"/>
    </location>
</feature>
<accession>A0A512SWL5</accession>
<protein>
    <recommendedName>
        <fullName evidence="2">Histidine kinase/HSP90-like ATPase domain-containing protein</fullName>
    </recommendedName>
</protein>
<keyword evidence="1" id="KW-1133">Transmembrane helix</keyword>
<dbReference type="InterPro" id="IPR003594">
    <property type="entry name" value="HATPase_dom"/>
</dbReference>
<dbReference type="RefSeq" id="WP_147061880.1">
    <property type="nucleotide sequence ID" value="NZ_BAABDN010000001.1"/>
</dbReference>
<feature type="transmembrane region" description="Helical" evidence="1">
    <location>
        <begin position="21"/>
        <end position="41"/>
    </location>
</feature>
<reference evidence="3 4" key="1">
    <citation type="submission" date="2019-07" db="EMBL/GenBank/DDBJ databases">
        <title>Whole genome shotgun sequence of Knoellia locipacati NBRC 109775.</title>
        <authorList>
            <person name="Hosoyama A."/>
            <person name="Uohara A."/>
            <person name="Ohji S."/>
            <person name="Ichikawa N."/>
        </authorList>
    </citation>
    <scope>NUCLEOTIDE SEQUENCE [LARGE SCALE GENOMIC DNA]</scope>
    <source>
        <strain evidence="3 4">NBRC 109775</strain>
    </source>
</reference>
<evidence type="ECO:0000259" key="2">
    <source>
        <dbReference type="Pfam" id="PF02518"/>
    </source>
</evidence>
<keyword evidence="4" id="KW-1185">Reference proteome</keyword>
<evidence type="ECO:0000313" key="3">
    <source>
        <dbReference type="EMBL" id="GEQ12350.1"/>
    </source>
</evidence>
<dbReference type="Gene3D" id="3.30.565.10">
    <property type="entry name" value="Histidine kinase-like ATPase, C-terminal domain"/>
    <property type="match status" value="1"/>
</dbReference>
<evidence type="ECO:0000256" key="1">
    <source>
        <dbReference type="SAM" id="Phobius"/>
    </source>
</evidence>
<sequence length="408" mass="42679">MSRWADYAGRLPSTARGTDHAVALLTMGIRLGTLVQMVPGLVQGVSISPRPGLYAVCWGAAAASSLVVSLVVFRRGGPLSRGGFTLDLSLAIALMLLGSLTVTDAFLVGSWIAPFPAHLLAVLCTGAAVLMPRWQWVCGVVAACAASFVFAAPAWDSDTATTIVANVLTLVVLSSVGRLTLGYFRRVAQDGDLARAEATELGRREEERRAQLAIHNGAAVIRMLSDPTIDEQTRRFLQKEAQLESARMRSYLQGRGATQVGPASGAHGVALRDVVGATCDRFLDLPLHLNVDLAEGAHVDAGQAAALDQALASLLLNVRDHAGAESVVVHADAPPAADGDAETWVVTLHDDGVGFEVSAASMGVGLRQVVVGEMRRRGMDVTISSTPGVGTTVTLTGPCLAMSDEGTR</sequence>
<comment type="caution">
    <text evidence="3">The sequence shown here is derived from an EMBL/GenBank/DDBJ whole genome shotgun (WGS) entry which is preliminary data.</text>
</comment>
<dbReference type="AlphaFoldDB" id="A0A512SWL5"/>
<feature type="transmembrane region" description="Helical" evidence="1">
    <location>
        <begin position="108"/>
        <end position="129"/>
    </location>
</feature>
<keyword evidence="1" id="KW-0472">Membrane</keyword>
<dbReference type="SUPFAM" id="SSF55874">
    <property type="entry name" value="ATPase domain of HSP90 chaperone/DNA topoisomerase II/histidine kinase"/>
    <property type="match status" value="1"/>
</dbReference>
<organism evidence="3 4">
    <name type="scientific">Knoellia locipacati</name>
    <dbReference type="NCBI Taxonomy" id="882824"/>
    <lineage>
        <taxon>Bacteria</taxon>
        <taxon>Bacillati</taxon>
        <taxon>Actinomycetota</taxon>
        <taxon>Actinomycetes</taxon>
        <taxon>Micrococcales</taxon>
        <taxon>Intrasporangiaceae</taxon>
        <taxon>Knoellia</taxon>
    </lineage>
</organism>
<proteinExistence type="predicted"/>
<feature type="transmembrane region" description="Helical" evidence="1">
    <location>
        <begin position="53"/>
        <end position="72"/>
    </location>
</feature>
<feature type="domain" description="Histidine kinase/HSP90-like ATPase" evidence="2">
    <location>
        <begin position="304"/>
        <end position="396"/>
    </location>
</feature>
<evidence type="ECO:0000313" key="4">
    <source>
        <dbReference type="Proteomes" id="UP000321793"/>
    </source>
</evidence>
<gene>
    <name evidence="3" type="ORF">KLO01_03970</name>
</gene>
<feature type="transmembrane region" description="Helical" evidence="1">
    <location>
        <begin position="84"/>
        <end position="102"/>
    </location>
</feature>
<feature type="transmembrane region" description="Helical" evidence="1">
    <location>
        <begin position="136"/>
        <end position="155"/>
    </location>
</feature>
<dbReference type="EMBL" id="BKBA01000003">
    <property type="protein sequence ID" value="GEQ12350.1"/>
    <property type="molecule type" value="Genomic_DNA"/>
</dbReference>
<dbReference type="Pfam" id="PF02518">
    <property type="entry name" value="HATPase_c"/>
    <property type="match status" value="1"/>
</dbReference>
<dbReference type="InterPro" id="IPR036890">
    <property type="entry name" value="HATPase_C_sf"/>
</dbReference>
<dbReference type="OrthoDB" id="3473644at2"/>
<keyword evidence="1" id="KW-0812">Transmembrane</keyword>